<sequence length="281" mass="31959">MPVEKKSNSKKHDRRIPIGQKFSLNKSSAVYLKTTPPRSGLTWKPTGRIFTQIGLKWITIKNSVEACFNTNDSASPLGKETCNLNTNICANSSSLSAVLTRHSKSSAQEKKSVRFSALYLHKKRNLLYPEHNLTWDTRLLKDLKILAGNLVKEILPKLNLPDHMYSIYTIKQSSWNQRNQASREIVSLEISSQTRKLVSRFKTLLWGRLLASEYLNYWSGCRVEGEELMIAKSKGRCRLSDVSRRWSLPNWVFGGDVVRVVSKCCLKKSSGKAYGVLHTRV</sequence>
<protein>
    <submittedName>
        <fullName evidence="1">Uncharacterized protein</fullName>
    </submittedName>
</protein>
<dbReference type="AlphaFoldDB" id="A0A6L2JSR0"/>
<organism evidence="1">
    <name type="scientific">Tanacetum cinerariifolium</name>
    <name type="common">Dalmatian daisy</name>
    <name type="synonym">Chrysanthemum cinerariifolium</name>
    <dbReference type="NCBI Taxonomy" id="118510"/>
    <lineage>
        <taxon>Eukaryota</taxon>
        <taxon>Viridiplantae</taxon>
        <taxon>Streptophyta</taxon>
        <taxon>Embryophyta</taxon>
        <taxon>Tracheophyta</taxon>
        <taxon>Spermatophyta</taxon>
        <taxon>Magnoliopsida</taxon>
        <taxon>eudicotyledons</taxon>
        <taxon>Gunneridae</taxon>
        <taxon>Pentapetalae</taxon>
        <taxon>asterids</taxon>
        <taxon>campanulids</taxon>
        <taxon>Asterales</taxon>
        <taxon>Asteraceae</taxon>
        <taxon>Asteroideae</taxon>
        <taxon>Anthemideae</taxon>
        <taxon>Anthemidinae</taxon>
        <taxon>Tanacetum</taxon>
    </lineage>
</organism>
<name>A0A6L2JSR0_TANCI</name>
<comment type="caution">
    <text evidence="1">The sequence shown here is derived from an EMBL/GenBank/DDBJ whole genome shotgun (WGS) entry which is preliminary data.</text>
</comment>
<evidence type="ECO:0000313" key="1">
    <source>
        <dbReference type="EMBL" id="GEU39577.1"/>
    </source>
</evidence>
<gene>
    <name evidence="1" type="ORF">Tci_011555</name>
</gene>
<dbReference type="EMBL" id="BKCJ010001192">
    <property type="protein sequence ID" value="GEU39577.1"/>
    <property type="molecule type" value="Genomic_DNA"/>
</dbReference>
<accession>A0A6L2JSR0</accession>
<proteinExistence type="predicted"/>
<reference evidence="1" key="1">
    <citation type="journal article" date="2019" name="Sci. Rep.">
        <title>Draft genome of Tanacetum cinerariifolium, the natural source of mosquito coil.</title>
        <authorList>
            <person name="Yamashiro T."/>
            <person name="Shiraishi A."/>
            <person name="Satake H."/>
            <person name="Nakayama K."/>
        </authorList>
    </citation>
    <scope>NUCLEOTIDE SEQUENCE</scope>
</reference>